<protein>
    <recommendedName>
        <fullName evidence="5">Hydrogenase maturation factor HypA</fullName>
    </recommendedName>
</protein>
<dbReference type="GO" id="GO:0008270">
    <property type="term" value="F:zinc ion binding"/>
    <property type="evidence" value="ECO:0007669"/>
    <property type="project" value="UniProtKB-UniRule"/>
</dbReference>
<accession>A0A917ZNJ6</accession>
<dbReference type="Gene3D" id="3.30.2320.80">
    <property type="match status" value="1"/>
</dbReference>
<reference evidence="7" key="1">
    <citation type="journal article" date="2014" name="Int. J. Syst. Evol. Microbiol.">
        <title>Complete genome sequence of Corynebacterium casei LMG S-19264T (=DSM 44701T), isolated from a smear-ripened cheese.</title>
        <authorList>
            <consortium name="US DOE Joint Genome Institute (JGI-PGF)"/>
            <person name="Walter F."/>
            <person name="Albersmeier A."/>
            <person name="Kalinowski J."/>
            <person name="Ruckert C."/>
        </authorList>
    </citation>
    <scope>NUCLEOTIDE SEQUENCE</scope>
    <source>
        <strain evidence="7">CGMCC 4.7201</strain>
    </source>
</reference>
<feature type="binding site" evidence="5">
    <location>
        <position position="73"/>
    </location>
    <ligand>
        <name>Zn(2+)</name>
        <dbReference type="ChEBI" id="CHEBI:29105"/>
    </ligand>
</feature>
<evidence type="ECO:0000313" key="7">
    <source>
        <dbReference type="EMBL" id="GGO87945.1"/>
    </source>
</evidence>
<feature type="binding site" evidence="5">
    <location>
        <position position="2"/>
    </location>
    <ligand>
        <name>Ni(2+)</name>
        <dbReference type="ChEBI" id="CHEBI:49786"/>
    </ligand>
</feature>
<dbReference type="InterPro" id="IPR020538">
    <property type="entry name" value="Hydgase_Ni_incorp_HypA/HybF_CS"/>
</dbReference>
<evidence type="ECO:0000256" key="4">
    <source>
        <dbReference type="ARBA" id="ARBA00022833"/>
    </source>
</evidence>
<dbReference type="AlphaFoldDB" id="A0A917ZNJ6"/>
<dbReference type="RefSeq" id="WP_189131910.1">
    <property type="nucleotide sequence ID" value="NZ_BMMS01000010.1"/>
</dbReference>
<reference evidence="7" key="2">
    <citation type="submission" date="2020-09" db="EMBL/GenBank/DDBJ databases">
        <authorList>
            <person name="Sun Q."/>
            <person name="Zhou Y."/>
        </authorList>
    </citation>
    <scope>NUCLEOTIDE SEQUENCE</scope>
    <source>
        <strain evidence="7">CGMCC 4.7201</strain>
    </source>
</reference>
<comment type="caution">
    <text evidence="7">The sequence shown here is derived from an EMBL/GenBank/DDBJ whole genome shotgun (WGS) entry which is preliminary data.</text>
</comment>
<comment type="similarity">
    <text evidence="1 5">Belongs to the HypA/HybF family.</text>
</comment>
<dbReference type="InterPro" id="IPR000688">
    <property type="entry name" value="HypA/HybF"/>
</dbReference>
<gene>
    <name evidence="5" type="primary">hypA</name>
    <name evidence="7" type="ORF">GCM10012280_27590</name>
</gene>
<dbReference type="EMBL" id="BMMS01000010">
    <property type="protein sequence ID" value="GGO87945.1"/>
    <property type="molecule type" value="Genomic_DNA"/>
</dbReference>
<evidence type="ECO:0000256" key="3">
    <source>
        <dbReference type="ARBA" id="ARBA00022723"/>
    </source>
</evidence>
<sequence>MHELSIALAIISQVEDAARRRGSAAVAEVRVRIGELAGVVPDALTFSFELAREGTLLADAGLEVEIVPARARCPSCAVETLVGVPPDLWCSHCGEPLSQLLAGRELEIAEVVLEDAGTQGGTQGRGDGRSGGSGGSEEEAEHVPGR</sequence>
<feature type="binding site" evidence="5">
    <location>
        <position position="93"/>
    </location>
    <ligand>
        <name>Zn(2+)</name>
        <dbReference type="ChEBI" id="CHEBI:29105"/>
    </ligand>
</feature>
<keyword evidence="2 5" id="KW-0533">Nickel</keyword>
<feature type="binding site" evidence="5">
    <location>
        <position position="76"/>
    </location>
    <ligand>
        <name>Zn(2+)</name>
        <dbReference type="ChEBI" id="CHEBI:29105"/>
    </ligand>
</feature>
<dbReference type="PANTHER" id="PTHR34535">
    <property type="entry name" value="HYDROGENASE MATURATION FACTOR HYPA"/>
    <property type="match status" value="1"/>
</dbReference>
<dbReference type="GO" id="GO:0016151">
    <property type="term" value="F:nickel cation binding"/>
    <property type="evidence" value="ECO:0007669"/>
    <property type="project" value="UniProtKB-UniRule"/>
</dbReference>
<feature type="binding site" evidence="5">
    <location>
        <position position="90"/>
    </location>
    <ligand>
        <name>Zn(2+)</name>
        <dbReference type="ChEBI" id="CHEBI:29105"/>
    </ligand>
</feature>
<keyword evidence="3 5" id="KW-0479">Metal-binding</keyword>
<dbReference type="PANTHER" id="PTHR34535:SF3">
    <property type="entry name" value="HYDROGENASE MATURATION FACTOR HYPA"/>
    <property type="match status" value="1"/>
</dbReference>
<evidence type="ECO:0000256" key="6">
    <source>
        <dbReference type="SAM" id="MobiDB-lite"/>
    </source>
</evidence>
<dbReference type="Proteomes" id="UP000641932">
    <property type="component" value="Unassembled WGS sequence"/>
</dbReference>
<feature type="compositionally biased region" description="Gly residues" evidence="6">
    <location>
        <begin position="118"/>
        <end position="135"/>
    </location>
</feature>
<dbReference type="GO" id="GO:0051604">
    <property type="term" value="P:protein maturation"/>
    <property type="evidence" value="ECO:0007669"/>
    <property type="project" value="InterPro"/>
</dbReference>
<evidence type="ECO:0000256" key="2">
    <source>
        <dbReference type="ARBA" id="ARBA00022596"/>
    </source>
</evidence>
<dbReference type="HAMAP" id="MF_00213">
    <property type="entry name" value="HypA_HybF"/>
    <property type="match status" value="1"/>
</dbReference>
<evidence type="ECO:0000256" key="1">
    <source>
        <dbReference type="ARBA" id="ARBA00010748"/>
    </source>
</evidence>
<dbReference type="Pfam" id="PF01155">
    <property type="entry name" value="HypA"/>
    <property type="match status" value="1"/>
</dbReference>
<evidence type="ECO:0000256" key="5">
    <source>
        <dbReference type="HAMAP-Rule" id="MF_00213"/>
    </source>
</evidence>
<name>A0A917ZNJ6_9ACTN</name>
<keyword evidence="8" id="KW-1185">Reference proteome</keyword>
<keyword evidence="4 5" id="KW-0862">Zinc</keyword>
<feature type="region of interest" description="Disordered" evidence="6">
    <location>
        <begin position="115"/>
        <end position="146"/>
    </location>
</feature>
<proteinExistence type="inferred from homology"/>
<comment type="function">
    <text evidence="5">Involved in the maturation of [NiFe] hydrogenases. Required for nickel insertion into the metal center of the hydrogenase.</text>
</comment>
<dbReference type="PROSITE" id="PS01249">
    <property type="entry name" value="HYPA"/>
    <property type="match status" value="1"/>
</dbReference>
<evidence type="ECO:0000313" key="8">
    <source>
        <dbReference type="Proteomes" id="UP000641932"/>
    </source>
</evidence>
<organism evidence="7 8">
    <name type="scientific">Wenjunlia tyrosinilytica</name>
    <dbReference type="NCBI Taxonomy" id="1544741"/>
    <lineage>
        <taxon>Bacteria</taxon>
        <taxon>Bacillati</taxon>
        <taxon>Actinomycetota</taxon>
        <taxon>Actinomycetes</taxon>
        <taxon>Kitasatosporales</taxon>
        <taxon>Streptomycetaceae</taxon>
        <taxon>Wenjunlia</taxon>
    </lineage>
</organism>